<dbReference type="RefSeq" id="WP_180677564.1">
    <property type="nucleotide sequence ID" value="NZ_JACCKA010000036.1"/>
</dbReference>
<organism evidence="2 3">
    <name type="scientific">Luteimonas salinisoli</name>
    <dbReference type="NCBI Taxonomy" id="2752307"/>
    <lineage>
        <taxon>Bacteria</taxon>
        <taxon>Pseudomonadati</taxon>
        <taxon>Pseudomonadota</taxon>
        <taxon>Gammaproteobacteria</taxon>
        <taxon>Lysobacterales</taxon>
        <taxon>Lysobacteraceae</taxon>
        <taxon>Luteimonas</taxon>
    </lineage>
</organism>
<comment type="caution">
    <text evidence="2">The sequence shown here is derived from an EMBL/GenBank/DDBJ whole genome shotgun (WGS) entry which is preliminary data.</text>
</comment>
<dbReference type="InterPro" id="IPR032710">
    <property type="entry name" value="NTF2-like_dom_sf"/>
</dbReference>
<evidence type="ECO:0000313" key="2">
    <source>
        <dbReference type="EMBL" id="NZA25759.1"/>
    </source>
</evidence>
<name>A0A853JAS2_9GAMM</name>
<dbReference type="EMBL" id="JACCKA010000036">
    <property type="protein sequence ID" value="NZA25759.1"/>
    <property type="molecule type" value="Genomic_DNA"/>
</dbReference>
<dbReference type="Gene3D" id="3.10.450.50">
    <property type="match status" value="1"/>
</dbReference>
<dbReference type="SUPFAM" id="SSF54427">
    <property type="entry name" value="NTF2-like"/>
    <property type="match status" value="1"/>
</dbReference>
<feature type="signal peptide" evidence="1">
    <location>
        <begin position="1"/>
        <end position="24"/>
    </location>
</feature>
<proteinExistence type="predicted"/>
<dbReference type="AlphaFoldDB" id="A0A853JAS2"/>
<evidence type="ECO:0000313" key="3">
    <source>
        <dbReference type="Proteomes" id="UP000578091"/>
    </source>
</evidence>
<accession>A0A853JAS2</accession>
<dbReference type="Proteomes" id="UP000578091">
    <property type="component" value="Unassembled WGS sequence"/>
</dbReference>
<keyword evidence="1" id="KW-0732">Signal</keyword>
<keyword evidence="3" id="KW-1185">Reference proteome</keyword>
<feature type="chain" id="PRO_5032880818" evidence="1">
    <location>
        <begin position="25"/>
        <end position="176"/>
    </location>
</feature>
<evidence type="ECO:0000256" key="1">
    <source>
        <dbReference type="SAM" id="SignalP"/>
    </source>
</evidence>
<gene>
    <name evidence="2" type="ORF">H0E84_05130</name>
</gene>
<sequence length="176" mass="20066">MSPLKKLAFITFVLLSAILQPAIAAHNEPRDVAAIREIVEAFRTSIINKDKATFVELFFSDKPEHVTWQMVDDDTRVARFKEFAPEASRVVRWPENTYLAMIDATTAADSGSLEEVFRDVTIDTDGLVASVNFDYSVLRNGEEAHWGREMWHLVHTEDGWKIISVIWSQRDPVSNE</sequence>
<reference evidence="2 3" key="1">
    <citation type="submission" date="2020-07" db="EMBL/GenBank/DDBJ databases">
        <title>Luteimonas sp. SJ-92.</title>
        <authorList>
            <person name="Huang X.-X."/>
            <person name="Xu L."/>
            <person name="Sun J.-Q."/>
        </authorList>
    </citation>
    <scope>NUCLEOTIDE SEQUENCE [LARGE SCALE GENOMIC DNA]</scope>
    <source>
        <strain evidence="2 3">SJ-92</strain>
    </source>
</reference>
<protein>
    <submittedName>
        <fullName evidence="2">Nuclear transport factor 2 family protein</fullName>
    </submittedName>
</protein>